<protein>
    <submittedName>
        <fullName evidence="1">Putative MshA biogenesis protein MshI-2</fullName>
    </submittedName>
</protein>
<dbReference type="InterPro" id="IPR007813">
    <property type="entry name" value="PilN"/>
</dbReference>
<proteinExistence type="predicted"/>
<accession>A0A1Y2K0Z4</accession>
<name>A0A1Y2K0Z4_9PROT</name>
<dbReference type="STRING" id="1434232.MAIT1_01735"/>
<organism evidence="1 2">
    <name type="scientific">Magnetofaba australis IT-1</name>
    <dbReference type="NCBI Taxonomy" id="1434232"/>
    <lineage>
        <taxon>Bacteria</taxon>
        <taxon>Pseudomonadati</taxon>
        <taxon>Pseudomonadota</taxon>
        <taxon>Magnetococcia</taxon>
        <taxon>Magnetococcales</taxon>
        <taxon>Magnetococcaceae</taxon>
        <taxon>Magnetofaba</taxon>
    </lineage>
</organism>
<evidence type="ECO:0000313" key="2">
    <source>
        <dbReference type="Proteomes" id="UP000194003"/>
    </source>
</evidence>
<dbReference type="RefSeq" id="WP_158089510.1">
    <property type="nucleotide sequence ID" value="NZ_LVJN01000020.1"/>
</dbReference>
<dbReference type="OrthoDB" id="5405677at2"/>
<gene>
    <name evidence="1" type="ORF">MAIT1_01735</name>
</gene>
<comment type="caution">
    <text evidence="1">The sequence shown here is derived from an EMBL/GenBank/DDBJ whole genome shotgun (WGS) entry which is preliminary data.</text>
</comment>
<reference evidence="1 2" key="1">
    <citation type="journal article" date="2016" name="BMC Genomics">
        <title>Combined genomic and structural analyses of a cultured magnetotactic bacterium reveals its niche adaptation to a dynamic environment.</title>
        <authorList>
            <person name="Araujo A.C."/>
            <person name="Morillo V."/>
            <person name="Cypriano J."/>
            <person name="Teixeira L.C."/>
            <person name="Leao P."/>
            <person name="Lyra S."/>
            <person name="Almeida L.G."/>
            <person name="Bazylinski D.A."/>
            <person name="Vasconcellos A.T."/>
            <person name="Abreu F."/>
            <person name="Lins U."/>
        </authorList>
    </citation>
    <scope>NUCLEOTIDE SEQUENCE [LARGE SCALE GENOMIC DNA]</scope>
    <source>
        <strain evidence="1 2">IT-1</strain>
    </source>
</reference>
<keyword evidence="2" id="KW-1185">Reference proteome</keyword>
<dbReference type="Pfam" id="PF05137">
    <property type="entry name" value="PilN"/>
    <property type="match status" value="1"/>
</dbReference>
<dbReference type="EMBL" id="LVJN01000020">
    <property type="protein sequence ID" value="OSM01713.1"/>
    <property type="molecule type" value="Genomic_DNA"/>
</dbReference>
<evidence type="ECO:0000313" key="1">
    <source>
        <dbReference type="EMBL" id="OSM01713.1"/>
    </source>
</evidence>
<dbReference type="AlphaFoldDB" id="A0A1Y2K0Z4"/>
<dbReference type="Proteomes" id="UP000194003">
    <property type="component" value="Unassembled WGS sequence"/>
</dbReference>
<sequence length="210" mass="23501">MVQKVNLYADRFKPKRGPTSGRGILAILLACAALSLLSIVGEHAWESWRSEQIAQLEAEAAAWDGRIKALEKQFPIPQPDPILARQIAHLERRITERKGLLSVFEGRNLGVNGGFAALFDELGRDLVEGVWLSRIRLKQGGARMSLAGHSLQASQIPRFLESLSDKPSFQGRLFRIFKVEDQQQGRFDFTLSTHELDESELEKALGQLGR</sequence>